<reference evidence="1" key="1">
    <citation type="submission" date="2021-01" db="EMBL/GenBank/DDBJ databases">
        <authorList>
            <consortium name="Genoscope - CEA"/>
            <person name="William W."/>
        </authorList>
    </citation>
    <scope>NUCLEOTIDE SEQUENCE</scope>
</reference>
<proteinExistence type="predicted"/>
<keyword evidence="2" id="KW-1185">Reference proteome</keyword>
<dbReference type="AlphaFoldDB" id="A0A8S1PVB2"/>
<evidence type="ECO:0000313" key="1">
    <source>
        <dbReference type="EMBL" id="CAD8107195.1"/>
    </source>
</evidence>
<organism evidence="1 2">
    <name type="scientific">Paramecium sonneborni</name>
    <dbReference type="NCBI Taxonomy" id="65129"/>
    <lineage>
        <taxon>Eukaryota</taxon>
        <taxon>Sar</taxon>
        <taxon>Alveolata</taxon>
        <taxon>Ciliophora</taxon>
        <taxon>Intramacronucleata</taxon>
        <taxon>Oligohymenophorea</taxon>
        <taxon>Peniculida</taxon>
        <taxon>Parameciidae</taxon>
        <taxon>Paramecium</taxon>
    </lineage>
</organism>
<comment type="caution">
    <text evidence="1">The sequence shown here is derived from an EMBL/GenBank/DDBJ whole genome shotgun (WGS) entry which is preliminary data.</text>
</comment>
<sequence>MVYQNNYKQIENQNNQQEKELKREEFITEGYSKQIKLLKNNEMRHQKLVQIIQFWIQQIK</sequence>
<gene>
    <name evidence="1" type="ORF">PSON_ATCC_30995.1.T0880166</name>
</gene>
<dbReference type="EMBL" id="CAJJDN010000088">
    <property type="protein sequence ID" value="CAD8107195.1"/>
    <property type="molecule type" value="Genomic_DNA"/>
</dbReference>
<evidence type="ECO:0000313" key="2">
    <source>
        <dbReference type="Proteomes" id="UP000692954"/>
    </source>
</evidence>
<dbReference type="Proteomes" id="UP000692954">
    <property type="component" value="Unassembled WGS sequence"/>
</dbReference>
<accession>A0A8S1PVB2</accession>
<protein>
    <submittedName>
        <fullName evidence="1">Uncharacterized protein</fullName>
    </submittedName>
</protein>
<name>A0A8S1PVB2_9CILI</name>